<keyword evidence="4" id="KW-1185">Reference proteome</keyword>
<feature type="compositionally biased region" description="Low complexity" evidence="1">
    <location>
        <begin position="399"/>
        <end position="411"/>
    </location>
</feature>
<feature type="region of interest" description="Disordered" evidence="1">
    <location>
        <begin position="285"/>
        <end position="350"/>
    </location>
</feature>
<dbReference type="Pfam" id="PF02720">
    <property type="entry name" value="DUF222"/>
    <property type="match status" value="1"/>
</dbReference>
<reference evidence="3 4" key="1">
    <citation type="submission" date="2021-03" db="EMBL/GenBank/DDBJ databases">
        <title>Sequencing the genomes of 1000 actinobacteria strains.</title>
        <authorList>
            <person name="Klenk H.-P."/>
        </authorList>
    </citation>
    <scope>NUCLEOTIDE SEQUENCE [LARGE SCALE GENOMIC DNA]</scope>
    <source>
        <strain evidence="3 4">DSM 15797</strain>
    </source>
</reference>
<protein>
    <recommendedName>
        <fullName evidence="2">DUF222 domain-containing protein</fullName>
    </recommendedName>
</protein>
<gene>
    <name evidence="3" type="ORF">JOF47_002324</name>
</gene>
<feature type="domain" description="DUF222" evidence="2">
    <location>
        <begin position="420"/>
        <end position="534"/>
    </location>
</feature>
<evidence type="ECO:0000313" key="4">
    <source>
        <dbReference type="Proteomes" id="UP001296993"/>
    </source>
</evidence>
<dbReference type="InterPro" id="IPR003615">
    <property type="entry name" value="HNH_nuc"/>
</dbReference>
<proteinExistence type="predicted"/>
<name>A0ABS4XEY0_9MICC</name>
<dbReference type="CDD" id="cd00085">
    <property type="entry name" value="HNHc"/>
    <property type="match status" value="1"/>
</dbReference>
<dbReference type="Proteomes" id="UP001296993">
    <property type="component" value="Unassembled WGS sequence"/>
</dbReference>
<dbReference type="EMBL" id="JAGIOF010000001">
    <property type="protein sequence ID" value="MBP2386813.1"/>
    <property type="molecule type" value="Genomic_DNA"/>
</dbReference>
<feature type="region of interest" description="Disordered" evidence="1">
    <location>
        <begin position="385"/>
        <end position="428"/>
    </location>
</feature>
<evidence type="ECO:0000256" key="1">
    <source>
        <dbReference type="SAM" id="MobiDB-lite"/>
    </source>
</evidence>
<evidence type="ECO:0000259" key="2">
    <source>
        <dbReference type="Pfam" id="PF02720"/>
    </source>
</evidence>
<evidence type="ECO:0000313" key="3">
    <source>
        <dbReference type="EMBL" id="MBP2386813.1"/>
    </source>
</evidence>
<comment type="caution">
    <text evidence="3">The sequence shown here is derived from an EMBL/GenBank/DDBJ whole genome shotgun (WGS) entry which is preliminary data.</text>
</comment>
<feature type="compositionally biased region" description="Polar residues" evidence="1">
    <location>
        <begin position="288"/>
        <end position="302"/>
    </location>
</feature>
<dbReference type="RefSeq" id="WP_209998145.1">
    <property type="nucleotide sequence ID" value="NZ_BAAAJY010000010.1"/>
</dbReference>
<sequence length="606" mass="63180">MSAQAAAPGSGHRSIEAVGRQLAGAVLSLRAAMEMLAGLQLDAAAGATMLGLLEQAHRSVAFGQLLATFQCEVSQVNRLDPDTARRIDRLAANPEALTNGTAHVPAEVLHQGMAPQRNTQAYLQAHLHISHAEARRRLAGARLLIAPAPPNPDDAAPVSGPGEPKYPILAEAAADGSADVATLAQLAGRLDSMAPRISPRPDAKQVATAIEESLSNEARTGGPQACHKALQDWKDFLSDHGSAITDEEILARRGLFYRGFHDGCDEFLLRCDPIDSEVIRSFGEAWSNPRSQKSPPRSASTQPRTMSTPSAPAPAKPTSVKSTSVNPDSGKPGIPPVPGAAPLPGSTGVPLGTPIPEWAVAPGTPADLIPVNQLECGAPHPGFSIGTVAMSSDGDENSADAQTDASAQQDSPGSIGPYPGTGQAADDERTTPQLLLDALTGACAGVMEGKNLSQTGGLRVRVGVTIDYRTLLGQLEEAGMTDHGRPVSALRIRAMACTGGLLPVVLGSKGEVLDMGREVRGFTTAQHKALAIRDRGCVVPGCHRPAATSEAHHVWSWLDGGPTNVGNGCIVCQYHHLMVHAGLITLHMIEGIPYVMARAGEPRGDP</sequence>
<dbReference type="InterPro" id="IPR003870">
    <property type="entry name" value="DUF222"/>
</dbReference>
<organism evidence="3 4">
    <name type="scientific">Paeniglutamicibacter kerguelensis</name>
    <dbReference type="NCBI Taxonomy" id="254788"/>
    <lineage>
        <taxon>Bacteria</taxon>
        <taxon>Bacillati</taxon>
        <taxon>Actinomycetota</taxon>
        <taxon>Actinomycetes</taxon>
        <taxon>Micrococcales</taxon>
        <taxon>Micrococcaceae</taxon>
        <taxon>Paeniglutamicibacter</taxon>
    </lineage>
</organism>
<accession>A0ABS4XEY0</accession>